<proteinExistence type="predicted"/>
<dbReference type="Pfam" id="PF10011">
    <property type="entry name" value="DUF2254"/>
    <property type="match status" value="1"/>
</dbReference>
<keyword evidence="3" id="KW-1185">Reference proteome</keyword>
<protein>
    <recommendedName>
        <fullName evidence="4">DUF2254 domain-containing protein</fullName>
    </recommendedName>
</protein>
<dbReference type="CDD" id="cd03493">
    <property type="entry name" value="SQR_QFR_TM"/>
    <property type="match status" value="1"/>
</dbReference>
<evidence type="ECO:0008006" key="4">
    <source>
        <dbReference type="Google" id="ProtNLM"/>
    </source>
</evidence>
<feature type="transmembrane region" description="Helical" evidence="1">
    <location>
        <begin position="106"/>
        <end position="124"/>
    </location>
</feature>
<accession>A0A109N224</accession>
<comment type="caution">
    <text evidence="2">The sequence shown here is derived from an EMBL/GenBank/DDBJ whole genome shotgun (WGS) entry which is preliminary data.</text>
</comment>
<reference evidence="2 3" key="1">
    <citation type="submission" date="2015-11" db="EMBL/GenBank/DDBJ databases">
        <title>Genome Sequence of Bacillus simplex strain VanAntwerpen2.</title>
        <authorList>
            <person name="Couger M.B."/>
        </authorList>
    </citation>
    <scope>NUCLEOTIDE SEQUENCE [LARGE SCALE GENOMIC DNA]</scope>
    <source>
        <strain evidence="2 3">VanAntwerpen02</strain>
    </source>
</reference>
<dbReference type="InterPro" id="IPR018723">
    <property type="entry name" value="DUF2254_membrane"/>
</dbReference>
<name>A0A109N224_9BACI</name>
<gene>
    <name evidence="2" type="ORF">AS888_05810</name>
</gene>
<feature type="transmembrane region" description="Helical" evidence="1">
    <location>
        <begin position="12"/>
        <end position="35"/>
    </location>
</feature>
<keyword evidence="1" id="KW-1133">Transmembrane helix</keyword>
<keyword evidence="1" id="KW-0812">Transmembrane</keyword>
<feature type="transmembrane region" description="Helical" evidence="1">
    <location>
        <begin position="55"/>
        <end position="85"/>
    </location>
</feature>
<dbReference type="AlphaFoldDB" id="A0A109N224"/>
<organism evidence="2 3">
    <name type="scientific">Peribacillus simplex</name>
    <dbReference type="NCBI Taxonomy" id="1478"/>
    <lineage>
        <taxon>Bacteria</taxon>
        <taxon>Bacillati</taxon>
        <taxon>Bacillota</taxon>
        <taxon>Bacilli</taxon>
        <taxon>Bacillales</taxon>
        <taxon>Bacillaceae</taxon>
        <taxon>Peribacillus</taxon>
    </lineage>
</organism>
<evidence type="ECO:0000256" key="1">
    <source>
        <dbReference type="SAM" id="Phobius"/>
    </source>
</evidence>
<keyword evidence="1" id="KW-0472">Membrane</keyword>
<feature type="transmembrane region" description="Helical" evidence="1">
    <location>
        <begin position="130"/>
        <end position="154"/>
    </location>
</feature>
<evidence type="ECO:0000313" key="3">
    <source>
        <dbReference type="Proteomes" id="UP000064189"/>
    </source>
</evidence>
<evidence type="ECO:0000313" key="2">
    <source>
        <dbReference type="EMBL" id="KWW22074.1"/>
    </source>
</evidence>
<dbReference type="EMBL" id="LNNH01000010">
    <property type="protein sequence ID" value="KWW22074.1"/>
    <property type="molecule type" value="Genomic_DNA"/>
</dbReference>
<dbReference type="Proteomes" id="UP000064189">
    <property type="component" value="Unassembled WGS sequence"/>
</dbReference>
<sequence length="452" mass="51932">MSNRELSHIIQSNLWYTPVIYVFISFLLVGAALTADYQYELGKNMITIYAVDYSLTQAIVGTLTAATLTLTTFTFNLVLVVFTTFSGQFSPRMLKNFIASKATQRVLGIFTASFFYMLLCYLFLNKDLAQYYFAVPVLATIIAALSIGTFVFFIHHAVNWLQVNQMTYDMKKEALSIVKSTLEDEMDPYKVKDISTIKGPISESKEFTITARKSGYIQLVDYITMVNEAQKDGIVIRLEYTIGSYVFESTPILSYWKKNAKEIDELKYLSLFSIKRRQSEVQDIEFSINKLVEVAIRSIGNYDPKTATNAIYQIGEVLASISRKSNFSNYLIDENNNLRVILQERDFNHYLYHGFGYIRHYAKENVIVATEILKVLALMAKSLNPRDYKAIWEFGVFTASGFENLFLFKLDHQQFHHALSNLAVSTKHEKEYEEFLKQRKKIGLNTNSTKPE</sequence>